<dbReference type="Gene3D" id="3.20.20.80">
    <property type="entry name" value="Glycosidases"/>
    <property type="match status" value="2"/>
</dbReference>
<dbReference type="GO" id="GO:0031176">
    <property type="term" value="F:endo-1,4-beta-xylanase activity"/>
    <property type="evidence" value="ECO:0007669"/>
    <property type="project" value="UniProtKB-EC"/>
</dbReference>
<dbReference type="PRINTS" id="PR00134">
    <property type="entry name" value="GLHYDRLASE10"/>
</dbReference>
<keyword evidence="5 9" id="KW-0378">Hydrolase</keyword>
<keyword evidence="6 9" id="KW-0119">Carbohydrate metabolism</keyword>
<evidence type="ECO:0000313" key="13">
    <source>
        <dbReference type="Proteomes" id="UP000255423"/>
    </source>
</evidence>
<organism evidence="12 13">
    <name type="scientific">Fibrobacter succinogenes</name>
    <name type="common">Bacteroides succinogenes</name>
    <dbReference type="NCBI Taxonomy" id="833"/>
    <lineage>
        <taxon>Bacteria</taxon>
        <taxon>Pseudomonadati</taxon>
        <taxon>Fibrobacterota</taxon>
        <taxon>Fibrobacteria</taxon>
        <taxon>Fibrobacterales</taxon>
        <taxon>Fibrobacteraceae</taxon>
        <taxon>Fibrobacter</taxon>
    </lineage>
</organism>
<evidence type="ECO:0000256" key="1">
    <source>
        <dbReference type="ARBA" id="ARBA00000681"/>
    </source>
</evidence>
<evidence type="ECO:0000256" key="5">
    <source>
        <dbReference type="ARBA" id="ARBA00022801"/>
    </source>
</evidence>
<feature type="domain" description="GH10" evidence="11">
    <location>
        <begin position="323"/>
        <end position="651"/>
    </location>
</feature>
<evidence type="ECO:0000256" key="2">
    <source>
        <dbReference type="ARBA" id="ARBA00007495"/>
    </source>
</evidence>
<evidence type="ECO:0000256" key="7">
    <source>
        <dbReference type="ARBA" id="ARBA00023295"/>
    </source>
</evidence>
<dbReference type="PROSITE" id="PS51760">
    <property type="entry name" value="GH10_2"/>
    <property type="match status" value="2"/>
</dbReference>
<dbReference type="EMBL" id="UHJL01000005">
    <property type="protein sequence ID" value="SUQ25984.1"/>
    <property type="molecule type" value="Genomic_DNA"/>
</dbReference>
<name>A0A380S8X9_FIBSU</name>
<evidence type="ECO:0000259" key="11">
    <source>
        <dbReference type="PROSITE" id="PS51760"/>
    </source>
</evidence>
<dbReference type="GO" id="GO:0045493">
    <property type="term" value="P:xylan catabolic process"/>
    <property type="evidence" value="ECO:0007669"/>
    <property type="project" value="UniProtKB-KW"/>
</dbReference>
<dbReference type="EC" id="3.2.1.8" evidence="9"/>
<keyword evidence="4 10" id="KW-0732">Signal</keyword>
<dbReference type="SMART" id="SM00633">
    <property type="entry name" value="Glyco_10"/>
    <property type="match status" value="1"/>
</dbReference>
<dbReference type="SUPFAM" id="SSF51445">
    <property type="entry name" value="(Trans)glycosidases"/>
    <property type="match status" value="2"/>
</dbReference>
<dbReference type="PANTHER" id="PTHR31490">
    <property type="entry name" value="GLYCOSYL HYDROLASE"/>
    <property type="match status" value="1"/>
</dbReference>
<evidence type="ECO:0000256" key="4">
    <source>
        <dbReference type="ARBA" id="ARBA00022729"/>
    </source>
</evidence>
<keyword evidence="7 9" id="KW-0326">Glycosidase</keyword>
<evidence type="ECO:0000256" key="3">
    <source>
        <dbReference type="ARBA" id="ARBA00022651"/>
    </source>
</evidence>
<dbReference type="Proteomes" id="UP000255423">
    <property type="component" value="Unassembled WGS sequence"/>
</dbReference>
<reference evidence="12 13" key="1">
    <citation type="submission" date="2017-08" db="EMBL/GenBank/DDBJ databases">
        <authorList>
            <person name="de Groot N.N."/>
        </authorList>
    </citation>
    <scope>NUCLEOTIDE SEQUENCE [LARGE SCALE GENOMIC DNA]</scope>
    <source>
        <strain evidence="12 13">HM2</strain>
    </source>
</reference>
<comment type="catalytic activity">
    <reaction evidence="1 9">
        <text>Endohydrolysis of (1-&gt;4)-beta-D-xylosidic linkages in xylans.</text>
        <dbReference type="EC" id="3.2.1.8"/>
    </reaction>
</comment>
<evidence type="ECO:0000256" key="6">
    <source>
        <dbReference type="ARBA" id="ARBA00023277"/>
    </source>
</evidence>
<dbReference type="InterPro" id="IPR017853">
    <property type="entry name" value="GH"/>
</dbReference>
<dbReference type="RefSeq" id="WP_109573591.1">
    <property type="nucleotide sequence ID" value="NZ_UHJL01000005.1"/>
</dbReference>
<dbReference type="InterPro" id="IPR001000">
    <property type="entry name" value="GH10_dom"/>
</dbReference>
<protein>
    <recommendedName>
        <fullName evidence="9">Beta-xylanase</fullName>
        <ecNumber evidence="9">3.2.1.8</ecNumber>
    </recommendedName>
</protein>
<proteinExistence type="inferred from homology"/>
<accession>A0A380S8X9</accession>
<dbReference type="PANTHER" id="PTHR31490:SF88">
    <property type="entry name" value="BETA-XYLANASE"/>
    <property type="match status" value="1"/>
</dbReference>
<keyword evidence="8 9" id="KW-0624">Polysaccharide degradation</keyword>
<feature type="chain" id="PRO_5016955154" description="Beta-xylanase" evidence="10">
    <location>
        <begin position="24"/>
        <end position="762"/>
    </location>
</feature>
<evidence type="ECO:0000256" key="9">
    <source>
        <dbReference type="RuleBase" id="RU361174"/>
    </source>
</evidence>
<dbReference type="InterPro" id="IPR044846">
    <property type="entry name" value="GH10"/>
</dbReference>
<sequence>MNKVSTVIRVFALAIAASTFSFAGVGMADGAAKFLGNTTTLGEIPNNFGTYWNQITAENECVWGHVEKTRGEYDWTGCDFVYNWAKKNKAIFSFHTLLWGSQNPQWLIKLDIDETKKAWTDWIDAVKEHYPDLEMIEVVNEAVKSGNNYHSSFTSSKLVEALGGDNGNYEFVVTAFKMARERWPEAILIYNDYNTIQWQKVEGIDLLKKIKAQGAPVDAYGMQFHETTAQGTGYYCLNTSLLKRSLYEAHEQTGLPIYITQYDVGSIDDEFQKKCYQAHLPILMETDYVAGITLWGYIYGKTWLSCNGLEQGCSGLIKDGVERPALTWLKEYFKNPDARYGRGLADGATKYLGNMIADKQEIPEDFQTYWNQVSPENACTWTVIEKVRGEYDWSGCDRIYYWAQKNNVKFNFRSLLWGTHTPSWLYNLDIDETKKAVENWFDKAAMRYPAPYMIEVVNGGSRDSYGHYHSGFGSGNKIIEALGGDNDDYKFIATAFKMARKRWPKAILTLNDYDDYGWKNNQGAEVIKKIQEQGAPVDAYQIIFAPLVQGSGPEVQCFSTERIQSGIQEIYDKIKLPLFITEYSVGTNNASLQKACYSEHIPLFMESEYVAGVNLWGYLYETGASVWADESNPGLIKDGVDRPAMTWLKEYFKEHIYDSKNMWYNRGIERHPLDSLDSIALEQPIAIDDRGGKFGNKIRLEQSTLQNYDVFDVQGVRLGNLSAYGFSDASTRLKSANAVKSSGIYFLRSQATGMMQSVRVTR</sequence>
<dbReference type="Pfam" id="PF00331">
    <property type="entry name" value="Glyco_hydro_10"/>
    <property type="match status" value="2"/>
</dbReference>
<feature type="signal peptide" evidence="10">
    <location>
        <begin position="1"/>
        <end position="23"/>
    </location>
</feature>
<evidence type="ECO:0000256" key="8">
    <source>
        <dbReference type="ARBA" id="ARBA00023326"/>
    </source>
</evidence>
<dbReference type="AlphaFoldDB" id="A0A380S8X9"/>
<keyword evidence="3 12" id="KW-0858">Xylan degradation</keyword>
<comment type="similarity">
    <text evidence="2 9">Belongs to the glycosyl hydrolase 10 (cellulase F) family.</text>
</comment>
<gene>
    <name evidence="12" type="ORF">SAMN05661053_2788</name>
</gene>
<feature type="domain" description="GH10" evidence="11">
    <location>
        <begin position="38"/>
        <end position="332"/>
    </location>
</feature>
<evidence type="ECO:0000313" key="12">
    <source>
        <dbReference type="EMBL" id="SUQ25984.1"/>
    </source>
</evidence>
<evidence type="ECO:0000256" key="10">
    <source>
        <dbReference type="SAM" id="SignalP"/>
    </source>
</evidence>